<organism evidence="2">
    <name type="scientific">marine sediment metagenome</name>
    <dbReference type="NCBI Taxonomy" id="412755"/>
    <lineage>
        <taxon>unclassified sequences</taxon>
        <taxon>metagenomes</taxon>
        <taxon>ecological metagenomes</taxon>
    </lineage>
</organism>
<dbReference type="SUPFAM" id="SSF111321">
    <property type="entry name" value="AF1104-like"/>
    <property type="match status" value="1"/>
</dbReference>
<sequence>MRLKPDCIICNLNIIFRTLKIINKDENFLIENMKKVIGGISKVNRKLFPPELGGIVYKIVINSTNVKDPYKDIKRKQNNLILNNYFNLKQTILNTKDPLFEAVKFAVIGNVIDFGINEVVDFEEDIKNSFKKRIVINDYNLFERDLKLSKRILYIGDNSGEIVFDKLLISLIKEIYPDIDITFTCRSEPIINDVLIKDALQV</sequence>
<gene>
    <name evidence="2" type="ORF">S06H3_26584</name>
</gene>
<dbReference type="Gene3D" id="3.40.50.10880">
    <property type="entry name" value="Uncharacterised protein PF01937, DUF89, domain 3"/>
    <property type="match status" value="1"/>
</dbReference>
<evidence type="ECO:0000313" key="2">
    <source>
        <dbReference type="EMBL" id="GAI30043.1"/>
    </source>
</evidence>
<dbReference type="AlphaFoldDB" id="X1MFK5"/>
<dbReference type="Gene3D" id="1.10.285.20">
    <property type="entry name" value="Uncharacterised protein PF01937, DUF89, domain 2"/>
    <property type="match status" value="1"/>
</dbReference>
<dbReference type="InterPro" id="IPR036075">
    <property type="entry name" value="ARMT-1-like_metal-bd_sf"/>
</dbReference>
<protein>
    <recommendedName>
        <fullName evidence="1">Damage-control phosphatase ARMT1-like metal-binding domain-containing protein</fullName>
    </recommendedName>
</protein>
<comment type="caution">
    <text evidence="2">The sequence shown here is derived from an EMBL/GenBank/DDBJ whole genome shotgun (WGS) entry which is preliminary data.</text>
</comment>
<dbReference type="EMBL" id="BARV01015377">
    <property type="protein sequence ID" value="GAI30043.1"/>
    <property type="molecule type" value="Genomic_DNA"/>
</dbReference>
<dbReference type="Pfam" id="PF01937">
    <property type="entry name" value="ARMT1-like_dom"/>
    <property type="match status" value="1"/>
</dbReference>
<name>X1MFK5_9ZZZZ</name>
<accession>X1MFK5</accession>
<proteinExistence type="predicted"/>
<reference evidence="2" key="1">
    <citation type="journal article" date="2014" name="Front. Microbiol.">
        <title>High frequency of phylogenetically diverse reductive dehalogenase-homologous genes in deep subseafloor sedimentary metagenomes.</title>
        <authorList>
            <person name="Kawai M."/>
            <person name="Futagami T."/>
            <person name="Toyoda A."/>
            <person name="Takaki Y."/>
            <person name="Nishi S."/>
            <person name="Hori S."/>
            <person name="Arai W."/>
            <person name="Tsubouchi T."/>
            <person name="Morono Y."/>
            <person name="Uchiyama I."/>
            <person name="Ito T."/>
            <person name="Fujiyama A."/>
            <person name="Inagaki F."/>
            <person name="Takami H."/>
        </authorList>
    </citation>
    <scope>NUCLEOTIDE SEQUENCE</scope>
    <source>
        <strain evidence="2">Expedition CK06-06</strain>
    </source>
</reference>
<feature type="non-terminal residue" evidence="2">
    <location>
        <position position="202"/>
    </location>
</feature>
<evidence type="ECO:0000259" key="1">
    <source>
        <dbReference type="Pfam" id="PF01937"/>
    </source>
</evidence>
<feature type="domain" description="Damage-control phosphatase ARMT1-like metal-binding" evidence="1">
    <location>
        <begin position="5"/>
        <end position="200"/>
    </location>
</feature>
<dbReference type="InterPro" id="IPR002791">
    <property type="entry name" value="ARMT1-like_metal-bd"/>
</dbReference>